<sequence length="413" mass="43614">MASATGEVTEDPDRSAVGEASPTSGFTAWPRRRLSICLYTPSADPSGMGAHMLDLAAEFRSQADVSVLCWGTPSGRRVLERAAALGVATCALPPPRDPAFAHAIVEFLTAHPADVFHIHVGSGRENFDGARAARRAGVPAVVQTQHQPWLLNPRKKAAFFRAIAPVDRLIAVSEGVRLTHERIGVPAERLVTVPNGIVPRGRGPGRLAARAALGLEPDHLVVMNVGRLMVQKGQCYLVAAMPDLAARFARLAVVIVGGGYLADDLARQAADLGVAACLHLPGHRTDARMLLDAADVFALPSRQEGMPLAALEAMDAGLPVVATDVIGTAEVVISGVTGTLVSPEDPPALAEAVAELLADPDLRQRYARAGRHRYVAHFTARRMAEDTLRVYEDVLAGAAPPVHGSVPSGRAVR</sequence>
<dbReference type="Pfam" id="PF13439">
    <property type="entry name" value="Glyco_transf_4"/>
    <property type="match status" value="1"/>
</dbReference>
<evidence type="ECO:0000256" key="2">
    <source>
        <dbReference type="ARBA" id="ARBA00022679"/>
    </source>
</evidence>
<evidence type="ECO:0000256" key="1">
    <source>
        <dbReference type="ARBA" id="ARBA00022676"/>
    </source>
</evidence>
<accession>A0A238XMB4</accession>
<keyword evidence="7" id="KW-1185">Reference proteome</keyword>
<dbReference type="Proteomes" id="UP000198403">
    <property type="component" value="Unassembled WGS sequence"/>
</dbReference>
<feature type="domain" description="Glycosyltransferase subfamily 4-like N-terminal" evidence="5">
    <location>
        <begin position="46"/>
        <end position="197"/>
    </location>
</feature>
<dbReference type="OrthoDB" id="477186at2"/>
<dbReference type="PANTHER" id="PTHR12526">
    <property type="entry name" value="GLYCOSYLTRANSFERASE"/>
    <property type="match status" value="1"/>
</dbReference>
<evidence type="ECO:0000256" key="3">
    <source>
        <dbReference type="SAM" id="MobiDB-lite"/>
    </source>
</evidence>
<evidence type="ECO:0000259" key="4">
    <source>
        <dbReference type="Pfam" id="PF00534"/>
    </source>
</evidence>
<dbReference type="InterPro" id="IPR028098">
    <property type="entry name" value="Glyco_trans_4-like_N"/>
</dbReference>
<dbReference type="Gene3D" id="3.40.50.2000">
    <property type="entry name" value="Glycogen Phosphorylase B"/>
    <property type="match status" value="2"/>
</dbReference>
<protein>
    <submittedName>
        <fullName evidence="6">Glycosyltransferase involved in cell wall bisynthesis</fullName>
    </submittedName>
</protein>
<evidence type="ECO:0000259" key="5">
    <source>
        <dbReference type="Pfam" id="PF13439"/>
    </source>
</evidence>
<dbReference type="Pfam" id="PF00534">
    <property type="entry name" value="Glycos_transf_1"/>
    <property type="match status" value="1"/>
</dbReference>
<dbReference type="AlphaFoldDB" id="A0A238XMB4"/>
<dbReference type="InterPro" id="IPR001296">
    <property type="entry name" value="Glyco_trans_1"/>
</dbReference>
<keyword evidence="2 6" id="KW-0808">Transferase</keyword>
<evidence type="ECO:0000313" key="6">
    <source>
        <dbReference type="EMBL" id="SNR60105.1"/>
    </source>
</evidence>
<reference evidence="6 7" key="1">
    <citation type="submission" date="2017-06" db="EMBL/GenBank/DDBJ databases">
        <authorList>
            <person name="Kim H.J."/>
            <person name="Triplett B.A."/>
        </authorList>
    </citation>
    <scope>NUCLEOTIDE SEQUENCE [LARGE SCALE GENOMIC DNA]</scope>
    <source>
        <strain evidence="6 7">DSM 44272</strain>
    </source>
</reference>
<dbReference type="GO" id="GO:0016757">
    <property type="term" value="F:glycosyltransferase activity"/>
    <property type="evidence" value="ECO:0007669"/>
    <property type="project" value="UniProtKB-KW"/>
</dbReference>
<feature type="region of interest" description="Disordered" evidence="3">
    <location>
        <begin position="1"/>
        <end position="24"/>
    </location>
</feature>
<dbReference type="CDD" id="cd03801">
    <property type="entry name" value="GT4_PimA-like"/>
    <property type="match status" value="1"/>
</dbReference>
<keyword evidence="1" id="KW-0328">Glycosyltransferase</keyword>
<dbReference type="EMBL" id="FZNO01000014">
    <property type="protein sequence ID" value="SNR60105.1"/>
    <property type="molecule type" value="Genomic_DNA"/>
</dbReference>
<name>A0A238XMB4_9ACTN</name>
<feature type="domain" description="Glycosyl transferase family 1" evidence="4">
    <location>
        <begin position="210"/>
        <end position="372"/>
    </location>
</feature>
<dbReference type="PANTHER" id="PTHR12526:SF638">
    <property type="entry name" value="SPORE COAT PROTEIN SA"/>
    <property type="match status" value="1"/>
</dbReference>
<evidence type="ECO:0000313" key="7">
    <source>
        <dbReference type="Proteomes" id="UP000198403"/>
    </source>
</evidence>
<dbReference type="RefSeq" id="WP_089337166.1">
    <property type="nucleotide sequence ID" value="NZ_FZNO01000014.1"/>
</dbReference>
<proteinExistence type="predicted"/>
<dbReference type="SUPFAM" id="SSF53756">
    <property type="entry name" value="UDP-Glycosyltransferase/glycogen phosphorylase"/>
    <property type="match status" value="1"/>
</dbReference>
<organism evidence="6 7">
    <name type="scientific">Blastococcus mobilis</name>
    <dbReference type="NCBI Taxonomy" id="1938746"/>
    <lineage>
        <taxon>Bacteria</taxon>
        <taxon>Bacillati</taxon>
        <taxon>Actinomycetota</taxon>
        <taxon>Actinomycetes</taxon>
        <taxon>Geodermatophilales</taxon>
        <taxon>Geodermatophilaceae</taxon>
        <taxon>Blastococcus</taxon>
    </lineage>
</organism>
<gene>
    <name evidence="6" type="ORF">SAMN06272737_114127</name>
</gene>